<dbReference type="EMBL" id="CAMXCT010000199">
    <property type="protein sequence ID" value="CAI3975358.1"/>
    <property type="molecule type" value="Genomic_DNA"/>
</dbReference>
<reference evidence="2" key="1">
    <citation type="submission" date="2022-10" db="EMBL/GenBank/DDBJ databases">
        <authorList>
            <person name="Chen Y."/>
            <person name="Dougan E. K."/>
            <person name="Chan C."/>
            <person name="Rhodes N."/>
            <person name="Thang M."/>
        </authorList>
    </citation>
    <scope>NUCLEOTIDE SEQUENCE</scope>
</reference>
<dbReference type="Proteomes" id="UP001152797">
    <property type="component" value="Unassembled WGS sequence"/>
</dbReference>
<evidence type="ECO:0000313" key="2">
    <source>
        <dbReference type="EMBL" id="CAI3975358.1"/>
    </source>
</evidence>
<feature type="region of interest" description="Disordered" evidence="1">
    <location>
        <begin position="171"/>
        <end position="230"/>
    </location>
</feature>
<reference evidence="3" key="2">
    <citation type="submission" date="2024-04" db="EMBL/GenBank/DDBJ databases">
        <authorList>
            <person name="Chen Y."/>
            <person name="Shah S."/>
            <person name="Dougan E. K."/>
            <person name="Thang M."/>
            <person name="Chan C."/>
        </authorList>
    </citation>
    <scope>NUCLEOTIDE SEQUENCE [LARGE SCALE GENOMIC DNA]</scope>
</reference>
<name>A0A9P1BL32_9DINO</name>
<accession>A0A9P1BL32</accession>
<feature type="compositionally biased region" description="Basic and acidic residues" evidence="1">
    <location>
        <begin position="176"/>
        <end position="187"/>
    </location>
</feature>
<proteinExistence type="predicted"/>
<keyword evidence="4" id="KW-1185">Reference proteome</keyword>
<comment type="caution">
    <text evidence="2">The sequence shown here is derived from an EMBL/GenBank/DDBJ whole genome shotgun (WGS) entry which is preliminary data.</text>
</comment>
<evidence type="ECO:0000313" key="4">
    <source>
        <dbReference type="Proteomes" id="UP001152797"/>
    </source>
</evidence>
<gene>
    <name evidence="2" type="ORF">C1SCF055_LOCUS3690</name>
</gene>
<dbReference type="AlphaFoldDB" id="A0A9P1BL32"/>
<evidence type="ECO:0000256" key="1">
    <source>
        <dbReference type="SAM" id="MobiDB-lite"/>
    </source>
</evidence>
<evidence type="ECO:0000313" key="3">
    <source>
        <dbReference type="EMBL" id="CAL1128733.1"/>
    </source>
</evidence>
<organism evidence="2">
    <name type="scientific">Cladocopium goreaui</name>
    <dbReference type="NCBI Taxonomy" id="2562237"/>
    <lineage>
        <taxon>Eukaryota</taxon>
        <taxon>Sar</taxon>
        <taxon>Alveolata</taxon>
        <taxon>Dinophyceae</taxon>
        <taxon>Suessiales</taxon>
        <taxon>Symbiodiniaceae</taxon>
        <taxon>Cladocopium</taxon>
    </lineage>
</organism>
<sequence length="255" mass="25465">MGALFGKDTGPNSAGNLASSAHPWFSYASAGRGGLPGGALVPAAVAAVLGSKVSAQQQLDTLDGATAGLPEGSCGNMTQGYLKNIQGDKNRHCYWGNPDLTPGDFPDPPPQNTRQAAGGYGYGYGYGGSGSGYGGGYSSGAAAPAGYAGAVGVARAAYGAAGQGPPFPSTVTGTKGAEKGWHGEPGQRWKAGSPPQKRSVENVLPEAPVTGPPEHIEKIDPYPPVPSPKEEANSAAAKFLFGTTGMAIGAAGYLI</sequence>
<dbReference type="EMBL" id="CAMXCT030000199">
    <property type="protein sequence ID" value="CAL4762670.1"/>
    <property type="molecule type" value="Genomic_DNA"/>
</dbReference>
<dbReference type="EMBL" id="CAMXCT020000199">
    <property type="protein sequence ID" value="CAL1128733.1"/>
    <property type="molecule type" value="Genomic_DNA"/>
</dbReference>
<protein>
    <submittedName>
        <fullName evidence="2">Uncharacterized protein</fullName>
    </submittedName>
</protein>
<dbReference type="OrthoDB" id="10592052at2759"/>